<keyword evidence="10 13" id="KW-1133">Transmembrane helix</keyword>
<comment type="catalytic activity">
    <reaction evidence="1">
        <text>ATP + protein L-histidine = ADP + protein N-phospho-L-histidine.</text>
        <dbReference type="EC" id="2.7.13.3"/>
    </reaction>
</comment>
<evidence type="ECO:0000256" key="3">
    <source>
        <dbReference type="ARBA" id="ARBA00012438"/>
    </source>
</evidence>
<keyword evidence="12 13" id="KW-0472">Membrane</keyword>
<keyword evidence="9" id="KW-0067">ATP-binding</keyword>
<organism evidence="15 16">
    <name type="scientific">Candidatus Enterococcus ferrettii</name>
    <dbReference type="NCBI Taxonomy" id="2815324"/>
    <lineage>
        <taxon>Bacteria</taxon>
        <taxon>Bacillati</taxon>
        <taxon>Bacillota</taxon>
        <taxon>Bacilli</taxon>
        <taxon>Lactobacillales</taxon>
        <taxon>Enterococcaceae</taxon>
        <taxon>Enterococcus</taxon>
    </lineage>
</organism>
<evidence type="ECO:0000256" key="1">
    <source>
        <dbReference type="ARBA" id="ARBA00000085"/>
    </source>
</evidence>
<proteinExistence type="predicted"/>
<dbReference type="Pfam" id="PF02702">
    <property type="entry name" value="KdpD"/>
    <property type="match status" value="1"/>
</dbReference>
<accession>A0ABV0EUD6</accession>
<dbReference type="InterPro" id="IPR003852">
    <property type="entry name" value="Sig_transdc_His_kinase_KdpD_N"/>
</dbReference>
<dbReference type="Pfam" id="PF13493">
    <property type="entry name" value="DUF4118"/>
    <property type="match status" value="1"/>
</dbReference>
<protein>
    <recommendedName>
        <fullName evidence="3">histidine kinase</fullName>
        <ecNumber evidence="3">2.7.13.3</ecNumber>
    </recommendedName>
</protein>
<dbReference type="InterPro" id="IPR052023">
    <property type="entry name" value="Histidine_kinase_KdpD"/>
</dbReference>
<dbReference type="Gene3D" id="3.30.565.10">
    <property type="entry name" value="Histidine kinase-like ATPase, C-terminal domain"/>
    <property type="match status" value="1"/>
</dbReference>
<dbReference type="SUPFAM" id="SSF55781">
    <property type="entry name" value="GAF domain-like"/>
    <property type="match status" value="1"/>
</dbReference>
<evidence type="ECO:0000256" key="11">
    <source>
        <dbReference type="ARBA" id="ARBA00023012"/>
    </source>
</evidence>
<keyword evidence="4" id="KW-0597">Phosphoprotein</keyword>
<keyword evidence="16" id="KW-1185">Reference proteome</keyword>
<feature type="transmembrane region" description="Helical" evidence="13">
    <location>
        <begin position="404"/>
        <end position="432"/>
    </location>
</feature>
<dbReference type="InterPro" id="IPR025201">
    <property type="entry name" value="KdpD_TM"/>
</dbReference>
<evidence type="ECO:0000256" key="13">
    <source>
        <dbReference type="SAM" id="Phobius"/>
    </source>
</evidence>
<dbReference type="SMART" id="SM00387">
    <property type="entry name" value="HATPase_c"/>
    <property type="match status" value="1"/>
</dbReference>
<dbReference type="Pfam" id="PF00512">
    <property type="entry name" value="HisKA"/>
    <property type="match status" value="1"/>
</dbReference>
<dbReference type="SUPFAM" id="SSF55874">
    <property type="entry name" value="ATPase domain of HSP90 chaperone/DNA topoisomerase II/histidine kinase"/>
    <property type="match status" value="1"/>
</dbReference>
<dbReference type="EMBL" id="JAFREL020000004">
    <property type="protein sequence ID" value="MEO1772266.1"/>
    <property type="molecule type" value="Genomic_DNA"/>
</dbReference>
<dbReference type="PROSITE" id="PS50109">
    <property type="entry name" value="HIS_KIN"/>
    <property type="match status" value="1"/>
</dbReference>
<dbReference type="InterPro" id="IPR038318">
    <property type="entry name" value="KdpD_sf"/>
</dbReference>
<feature type="domain" description="Histidine kinase" evidence="14">
    <location>
        <begin position="647"/>
        <end position="861"/>
    </location>
</feature>
<dbReference type="RefSeq" id="WP_207701835.1">
    <property type="nucleotide sequence ID" value="NZ_JAFREL020000004.1"/>
</dbReference>
<evidence type="ECO:0000256" key="8">
    <source>
        <dbReference type="ARBA" id="ARBA00022777"/>
    </source>
</evidence>
<name>A0ABV0EUD6_9ENTE</name>
<sequence length="869" mass="97937">MAVTKISETQKPFSHRGKLRVFFGFAAGVGKTYAMLAEAHELLALGKDVVVGYVEPHDRPETNQLLDGLPQVPLKAVTYKQLTLYEPDIDRIIERQPDLVVIDELAHSNAAGSRNRKRYQDVDELLNAGISVMTTVNVQHIESLNDIVEEVTGIEVKETVPDTFFQQASLKVIDVEPDELIERLEQGKIYSNENAKRALQNFFIPQKLEQLRGLAIQRASDHINRVGGKNTGVQVKLLTIIHDTMPKMAEKCIRWSSRLAQGLGAEWVVIQIRSSDTTSTGVPLAEKLGAQVISIEEDDSFETIVEYAKMIGVTDIIMGKNLSRRWYHSLFSEEFEDRLLRRLSATEVHLIPYKEAQSSIFAYPKKVIEGGAKDFGIALSGVLAATVVTELMQYLHVGDQNLMLLYIFFVLLVARLTSGYFWSALSSILSVLSFNWFFVEPLYSLTVYKQGYPITLVIMLIVALMISNLMVRLKAQAVRSKEKEHQMEILYELNKQYVLAENSQQIFEITTTYLSRLLNREVIFYNPAGEKKSVSVPDNKSSKLSGAEEAAVAFWSAKNQKEAGNGTDTLVGSKGFYLPILSGGQSLGVLGIQRNRNQVLENSQLNYLRLVLTQIAVVLEQANLKSEKEKIEIENEREKVRSNLLRAVSHDLRTPLTAISGLAETMEKNPEIKIETREKLLADIQEESQWLIRMVENLLSITRINMDTMKVDKTEESLEEIVEAVYKHIKKVYPQRKIQVTLPEEFILLRVDPILIEQALFNLIENALRHGNGETPVQLTAYQQDQRTTFEIENAGEIPLAQFQRIQNNLTSDQEVPVDSKNGLGIGLSIVKTIVHAHGGQLEIETKPGRTIFRLVLRREVNGQKAAVN</sequence>
<feature type="transmembrane region" description="Helical" evidence="13">
    <location>
        <begin position="375"/>
        <end position="392"/>
    </location>
</feature>
<reference evidence="15 16" key="1">
    <citation type="submission" date="2024-02" db="EMBL/GenBank/DDBJ databases">
        <title>The Genome Sequence of Enterococcus sp. DIV0159.</title>
        <authorList>
            <person name="Earl A."/>
            <person name="Manson A."/>
            <person name="Gilmore M."/>
            <person name="Sanders J."/>
            <person name="Shea T."/>
            <person name="Howe W."/>
            <person name="Livny J."/>
            <person name="Cuomo C."/>
            <person name="Neafsey D."/>
            <person name="Birren B."/>
        </authorList>
    </citation>
    <scope>NUCLEOTIDE SEQUENCE [LARGE SCALE GENOMIC DNA]</scope>
    <source>
        <strain evidence="15 16">665A</strain>
    </source>
</reference>
<evidence type="ECO:0000313" key="15">
    <source>
        <dbReference type="EMBL" id="MEO1772266.1"/>
    </source>
</evidence>
<comment type="caution">
    <text evidence="15">The sequence shown here is derived from an EMBL/GenBank/DDBJ whole genome shotgun (WGS) entry which is preliminary data.</text>
</comment>
<keyword evidence="6 13" id="KW-0812">Transmembrane</keyword>
<dbReference type="CDD" id="cd00075">
    <property type="entry name" value="HATPase"/>
    <property type="match status" value="1"/>
</dbReference>
<comment type="subcellular location">
    <subcellularLocation>
        <location evidence="2">Membrane</location>
        <topology evidence="2">Multi-pass membrane protein</topology>
    </subcellularLocation>
</comment>
<evidence type="ECO:0000256" key="6">
    <source>
        <dbReference type="ARBA" id="ARBA00022692"/>
    </source>
</evidence>
<keyword evidence="5" id="KW-0808">Transferase</keyword>
<dbReference type="InterPro" id="IPR036890">
    <property type="entry name" value="HATPase_C_sf"/>
</dbReference>
<evidence type="ECO:0000259" key="14">
    <source>
        <dbReference type="PROSITE" id="PS50109"/>
    </source>
</evidence>
<evidence type="ECO:0000256" key="7">
    <source>
        <dbReference type="ARBA" id="ARBA00022741"/>
    </source>
</evidence>
<dbReference type="Gene3D" id="3.30.450.40">
    <property type="match status" value="1"/>
</dbReference>
<dbReference type="Proteomes" id="UP000664357">
    <property type="component" value="Unassembled WGS sequence"/>
</dbReference>
<dbReference type="Gene3D" id="3.40.50.300">
    <property type="entry name" value="P-loop containing nucleotide triphosphate hydrolases"/>
    <property type="match status" value="1"/>
</dbReference>
<dbReference type="CDD" id="cd00082">
    <property type="entry name" value="HisKA"/>
    <property type="match status" value="1"/>
</dbReference>
<gene>
    <name evidence="15" type="ORF">JZO67_004248</name>
</gene>
<evidence type="ECO:0000256" key="9">
    <source>
        <dbReference type="ARBA" id="ARBA00022840"/>
    </source>
</evidence>
<keyword evidence="7" id="KW-0547">Nucleotide-binding</keyword>
<dbReference type="SUPFAM" id="SSF47384">
    <property type="entry name" value="Homodimeric domain of signal transducing histidine kinase"/>
    <property type="match status" value="1"/>
</dbReference>
<dbReference type="InterPro" id="IPR003661">
    <property type="entry name" value="HisK_dim/P_dom"/>
</dbReference>
<dbReference type="EC" id="2.7.13.3" evidence="3"/>
<keyword evidence="11" id="KW-0902">Two-component regulatory system</keyword>
<dbReference type="Pfam" id="PF02518">
    <property type="entry name" value="HATPase_c"/>
    <property type="match status" value="1"/>
</dbReference>
<dbReference type="PANTHER" id="PTHR45569">
    <property type="entry name" value="SENSOR PROTEIN KDPD"/>
    <property type="match status" value="1"/>
</dbReference>
<evidence type="ECO:0000256" key="5">
    <source>
        <dbReference type="ARBA" id="ARBA00022679"/>
    </source>
</evidence>
<dbReference type="GO" id="GO:0016301">
    <property type="term" value="F:kinase activity"/>
    <property type="evidence" value="ECO:0007669"/>
    <property type="project" value="UniProtKB-KW"/>
</dbReference>
<evidence type="ECO:0000313" key="16">
    <source>
        <dbReference type="Proteomes" id="UP000664357"/>
    </source>
</evidence>
<keyword evidence="8 15" id="KW-0418">Kinase</keyword>
<evidence type="ECO:0000256" key="10">
    <source>
        <dbReference type="ARBA" id="ARBA00022989"/>
    </source>
</evidence>
<evidence type="ECO:0000256" key="12">
    <source>
        <dbReference type="ARBA" id="ARBA00023136"/>
    </source>
</evidence>
<dbReference type="Gene3D" id="1.20.120.620">
    <property type="entry name" value="Backbone structure of the membrane domain of e. Coli histidine kinase receptor kdpd"/>
    <property type="match status" value="1"/>
</dbReference>
<dbReference type="InterPro" id="IPR003594">
    <property type="entry name" value="HATPase_dom"/>
</dbReference>
<dbReference type="SMART" id="SM00388">
    <property type="entry name" value="HisKA"/>
    <property type="match status" value="1"/>
</dbReference>
<dbReference type="PANTHER" id="PTHR45569:SF1">
    <property type="entry name" value="SENSOR PROTEIN KDPD"/>
    <property type="match status" value="1"/>
</dbReference>
<dbReference type="InterPro" id="IPR027417">
    <property type="entry name" value="P-loop_NTPase"/>
</dbReference>
<feature type="transmembrane region" description="Helical" evidence="13">
    <location>
        <begin position="452"/>
        <end position="471"/>
    </location>
</feature>
<evidence type="ECO:0000256" key="4">
    <source>
        <dbReference type="ARBA" id="ARBA00022553"/>
    </source>
</evidence>
<dbReference type="InterPro" id="IPR029016">
    <property type="entry name" value="GAF-like_dom_sf"/>
</dbReference>
<dbReference type="Gene3D" id="1.10.287.130">
    <property type="match status" value="1"/>
</dbReference>
<dbReference type="InterPro" id="IPR036097">
    <property type="entry name" value="HisK_dim/P_sf"/>
</dbReference>
<dbReference type="InterPro" id="IPR005467">
    <property type="entry name" value="His_kinase_dom"/>
</dbReference>
<evidence type="ECO:0000256" key="2">
    <source>
        <dbReference type="ARBA" id="ARBA00004141"/>
    </source>
</evidence>